<accession>A0ABU9TM27</accession>
<dbReference type="Pfam" id="PF22725">
    <property type="entry name" value="GFO_IDH_MocA_C3"/>
    <property type="match status" value="1"/>
</dbReference>
<evidence type="ECO:0000259" key="2">
    <source>
        <dbReference type="Pfam" id="PF22725"/>
    </source>
</evidence>
<dbReference type="EMBL" id="JBBMRA010000001">
    <property type="protein sequence ID" value="MEM5534771.1"/>
    <property type="molecule type" value="Genomic_DNA"/>
</dbReference>
<dbReference type="Gene3D" id="3.30.360.10">
    <property type="entry name" value="Dihydrodipicolinate Reductase, domain 2"/>
    <property type="match status" value="1"/>
</dbReference>
<gene>
    <name evidence="3" type="ORF">WNY58_00065</name>
</gene>
<feature type="domain" description="Gfo/Idh/MocA-like oxidoreductase N-terminal" evidence="1">
    <location>
        <begin position="4"/>
        <end position="117"/>
    </location>
</feature>
<organism evidence="3 4">
    <name type="scientific">Neptuniibacter pectenicola</name>
    <dbReference type="NCBI Taxonomy" id="1806669"/>
    <lineage>
        <taxon>Bacteria</taxon>
        <taxon>Pseudomonadati</taxon>
        <taxon>Pseudomonadota</taxon>
        <taxon>Gammaproteobacteria</taxon>
        <taxon>Oceanospirillales</taxon>
        <taxon>Oceanospirillaceae</taxon>
        <taxon>Neptuniibacter</taxon>
    </lineage>
</organism>
<keyword evidence="4" id="KW-1185">Reference proteome</keyword>
<dbReference type="InterPro" id="IPR000683">
    <property type="entry name" value="Gfo/Idh/MocA-like_OxRdtase_N"/>
</dbReference>
<evidence type="ECO:0000259" key="1">
    <source>
        <dbReference type="Pfam" id="PF01408"/>
    </source>
</evidence>
<reference evidence="3 4" key="1">
    <citation type="submission" date="2024-03" db="EMBL/GenBank/DDBJ databases">
        <title>Community enrichment and isolation of bacterial strains for fucoidan degradation.</title>
        <authorList>
            <person name="Sichert A."/>
        </authorList>
    </citation>
    <scope>NUCLEOTIDE SEQUENCE [LARGE SCALE GENOMIC DNA]</scope>
    <source>
        <strain evidence="3 4">AS76</strain>
    </source>
</reference>
<name>A0ABU9TM27_9GAMM</name>
<dbReference type="Pfam" id="PF01408">
    <property type="entry name" value="GFO_IDH_MocA"/>
    <property type="match status" value="1"/>
</dbReference>
<dbReference type="InterPro" id="IPR055170">
    <property type="entry name" value="GFO_IDH_MocA-like_dom"/>
</dbReference>
<proteinExistence type="predicted"/>
<dbReference type="SUPFAM" id="SSF55347">
    <property type="entry name" value="Glyceraldehyde-3-phosphate dehydrogenase-like, C-terminal domain"/>
    <property type="match status" value="1"/>
</dbReference>
<dbReference type="InterPro" id="IPR051450">
    <property type="entry name" value="Gfo/Idh/MocA_Oxidoreductases"/>
</dbReference>
<feature type="domain" description="GFO/IDH/MocA-like oxidoreductase" evidence="2">
    <location>
        <begin position="127"/>
        <end position="252"/>
    </location>
</feature>
<dbReference type="InterPro" id="IPR036291">
    <property type="entry name" value="NAD(P)-bd_dom_sf"/>
</dbReference>
<dbReference type="RefSeq" id="WP_342853330.1">
    <property type="nucleotide sequence ID" value="NZ_JBBMRA010000001.1"/>
</dbReference>
<evidence type="ECO:0000313" key="3">
    <source>
        <dbReference type="EMBL" id="MEM5534771.1"/>
    </source>
</evidence>
<dbReference type="PANTHER" id="PTHR43377:SF1">
    <property type="entry name" value="BILIVERDIN REDUCTASE A"/>
    <property type="match status" value="1"/>
</dbReference>
<dbReference type="Gene3D" id="3.40.50.720">
    <property type="entry name" value="NAD(P)-binding Rossmann-like Domain"/>
    <property type="match status" value="1"/>
</dbReference>
<dbReference type="PANTHER" id="PTHR43377">
    <property type="entry name" value="BILIVERDIN REDUCTASE A"/>
    <property type="match status" value="1"/>
</dbReference>
<sequence length="325" mass="36279">MDVVAVIGLGNIAKRHRANIRKMFPGCQIVAMPSSNRHVSEDVPDADIVVKNINELLAYTPELVIVASPATFHQQHALPFIGLNVPTIIEKPLSHCSLEAEQIVTATHECSSDIIVGYCLRFLPSTQVVRKLIDTGKIGKIYNVYAEVGQYLPDWRPSIDFRNSVSAKKSLGGGALLELSHELDYLAFLFGSEFQFKHAILRKSAELGLDVEDLVDVAFCFNEEVVCNLHMDFLQKMPQRFCRLIGSDGRIEWDLLENKVVSYTSEGECVEYNSPSWDKNEMYIALIDSLIKKDSLSGVSPATVVEASRIVSFIETIKNKAIWMS</sequence>
<evidence type="ECO:0000313" key="4">
    <source>
        <dbReference type="Proteomes" id="UP001449225"/>
    </source>
</evidence>
<dbReference type="Proteomes" id="UP001449225">
    <property type="component" value="Unassembled WGS sequence"/>
</dbReference>
<comment type="caution">
    <text evidence="3">The sequence shown here is derived from an EMBL/GenBank/DDBJ whole genome shotgun (WGS) entry which is preliminary data.</text>
</comment>
<dbReference type="SUPFAM" id="SSF51735">
    <property type="entry name" value="NAD(P)-binding Rossmann-fold domains"/>
    <property type="match status" value="1"/>
</dbReference>
<protein>
    <submittedName>
        <fullName evidence="3">Gfo/Idh/MocA family oxidoreductase</fullName>
    </submittedName>
</protein>